<dbReference type="PRINTS" id="PR00449">
    <property type="entry name" value="RASTRNSFRMNG"/>
</dbReference>
<dbReference type="GO" id="GO:0003924">
    <property type="term" value="F:GTPase activity"/>
    <property type="evidence" value="ECO:0007669"/>
    <property type="project" value="InterPro"/>
</dbReference>
<dbReference type="SMART" id="SM00175">
    <property type="entry name" value="RAB"/>
    <property type="match status" value="1"/>
</dbReference>
<dbReference type="GO" id="GO:0032794">
    <property type="term" value="F:GTPase activating protein binding"/>
    <property type="evidence" value="ECO:0007669"/>
    <property type="project" value="TreeGrafter"/>
</dbReference>
<comment type="similarity">
    <text evidence="1">Belongs to the small GTPase superfamily. Ras family. KappaB-Ras subfamily.</text>
</comment>
<organism evidence="5 6">
    <name type="scientific">Fasciola hepatica</name>
    <name type="common">Liver fluke</name>
    <dbReference type="NCBI Taxonomy" id="6192"/>
    <lineage>
        <taxon>Eukaryota</taxon>
        <taxon>Metazoa</taxon>
        <taxon>Spiralia</taxon>
        <taxon>Lophotrochozoa</taxon>
        <taxon>Platyhelminthes</taxon>
        <taxon>Trematoda</taxon>
        <taxon>Digenea</taxon>
        <taxon>Plagiorchiida</taxon>
        <taxon>Echinostomata</taxon>
        <taxon>Echinostomatoidea</taxon>
        <taxon>Fasciolidae</taxon>
        <taxon>Fasciola</taxon>
    </lineage>
</organism>
<feature type="region of interest" description="Disordered" evidence="4">
    <location>
        <begin position="173"/>
        <end position="197"/>
    </location>
</feature>
<gene>
    <name evidence="5" type="ORF">D915_007467</name>
</gene>
<dbReference type="PANTHER" id="PTHR46152:SF3">
    <property type="entry name" value="NF-KAPPA-B INHIBITOR-INTERACTING RAS-LIKE PROTEIN"/>
    <property type="match status" value="1"/>
</dbReference>
<dbReference type="GO" id="GO:0032484">
    <property type="term" value="P:Ral protein signal transduction"/>
    <property type="evidence" value="ECO:0007669"/>
    <property type="project" value="TreeGrafter"/>
</dbReference>
<dbReference type="EMBL" id="JXXN02003541">
    <property type="protein sequence ID" value="THD21428.1"/>
    <property type="molecule type" value="Genomic_DNA"/>
</dbReference>
<comment type="caution">
    <text evidence="5">The sequence shown here is derived from an EMBL/GenBank/DDBJ whole genome shotgun (WGS) entry which is preliminary data.</text>
</comment>
<keyword evidence="2" id="KW-0547">Nucleotide-binding</keyword>
<accession>A0A4E0RJ28</accession>
<evidence type="ECO:0000256" key="2">
    <source>
        <dbReference type="ARBA" id="ARBA00022741"/>
    </source>
</evidence>
<evidence type="ECO:0000256" key="3">
    <source>
        <dbReference type="ARBA" id="ARBA00023134"/>
    </source>
</evidence>
<dbReference type="InterPro" id="IPR005225">
    <property type="entry name" value="Small_GTP-bd"/>
</dbReference>
<evidence type="ECO:0000313" key="6">
    <source>
        <dbReference type="Proteomes" id="UP000230066"/>
    </source>
</evidence>
<reference evidence="5" key="1">
    <citation type="submission" date="2019-03" db="EMBL/GenBank/DDBJ databases">
        <title>Improved annotation for the trematode Fasciola hepatica.</title>
        <authorList>
            <person name="Choi Y.-J."/>
            <person name="Martin J."/>
            <person name="Mitreva M."/>
        </authorList>
    </citation>
    <scope>NUCLEOTIDE SEQUENCE [LARGE SCALE GENOMIC DNA]</scope>
</reference>
<dbReference type="PROSITE" id="PS51419">
    <property type="entry name" value="RAB"/>
    <property type="match status" value="1"/>
</dbReference>
<dbReference type="AlphaFoldDB" id="A0A4E0RJ28"/>
<dbReference type="SMART" id="SM00173">
    <property type="entry name" value="RAS"/>
    <property type="match status" value="1"/>
</dbReference>
<dbReference type="NCBIfam" id="TIGR00231">
    <property type="entry name" value="small_GTP"/>
    <property type="match status" value="1"/>
</dbReference>
<proteinExistence type="inferred from homology"/>
<keyword evidence="6" id="KW-1185">Reference proteome</keyword>
<dbReference type="InterPro" id="IPR027417">
    <property type="entry name" value="P-loop_NTPase"/>
</dbReference>
<dbReference type="SUPFAM" id="SSF52540">
    <property type="entry name" value="P-loop containing nucleoside triphosphate hydrolases"/>
    <property type="match status" value="1"/>
</dbReference>
<name>A0A4E0RJ28_FASHE</name>
<dbReference type="Proteomes" id="UP000230066">
    <property type="component" value="Unassembled WGS sequence"/>
</dbReference>
<dbReference type="PANTHER" id="PTHR46152">
    <property type="entry name" value="NF-KAPPA-B INHIBITOR-INTERACTING RAS-LIKE PROTEIN"/>
    <property type="match status" value="1"/>
</dbReference>
<dbReference type="GO" id="GO:0005525">
    <property type="term" value="F:GTP binding"/>
    <property type="evidence" value="ECO:0007669"/>
    <property type="project" value="UniProtKB-KW"/>
</dbReference>
<keyword evidence="3" id="KW-0342">GTP-binding</keyword>
<evidence type="ECO:0000313" key="5">
    <source>
        <dbReference type="EMBL" id="THD21428.1"/>
    </source>
</evidence>
<dbReference type="InterPro" id="IPR001806">
    <property type="entry name" value="Small_GTPase"/>
</dbReference>
<evidence type="ECO:0000256" key="1">
    <source>
        <dbReference type="ARBA" id="ARBA00008094"/>
    </source>
</evidence>
<dbReference type="InterPro" id="IPR042227">
    <property type="entry name" value="KBRS"/>
</dbReference>
<protein>
    <submittedName>
        <fullName evidence="5">NF-kappa-B inhibitor-interacting Ras protein 2</fullName>
    </submittedName>
</protein>
<dbReference type="Pfam" id="PF00071">
    <property type="entry name" value="Ras"/>
    <property type="match status" value="1"/>
</dbReference>
<dbReference type="Gene3D" id="3.40.50.300">
    <property type="entry name" value="P-loop containing nucleotide triphosphate hydrolases"/>
    <property type="match status" value="1"/>
</dbReference>
<dbReference type="PROSITE" id="PS51421">
    <property type="entry name" value="RAS"/>
    <property type="match status" value="1"/>
</dbReference>
<sequence>MVKITRLVVCGARGVGKTSIIEQCVYGTLHEKEMNESLPTIEDTYNAIVETDRGTKERVRIYDIGDPAKVERHFINSADAFILVYDLTNAASLSAVQMLKREIDDSRSKREVLFFLFGNKSDKPRDRAIDAAELTRWAHNEKIHHHEISVNDRAKLCNLFAWIVSRVNQSQNKSGFSFGKKEARAFPGPSGPRTDLD</sequence>
<evidence type="ECO:0000256" key="4">
    <source>
        <dbReference type="SAM" id="MobiDB-lite"/>
    </source>
</evidence>
<dbReference type="GO" id="GO:0043124">
    <property type="term" value="P:negative regulation of canonical NF-kappaB signal transduction"/>
    <property type="evidence" value="ECO:0007669"/>
    <property type="project" value="InterPro"/>
</dbReference>